<dbReference type="RefSeq" id="WP_156642597.1">
    <property type="nucleotide sequence ID" value="NZ_WOXT01000004.1"/>
</dbReference>
<comment type="caution">
    <text evidence="1">The sequence shown here is derived from an EMBL/GenBank/DDBJ whole genome shotgun (WGS) entry which is preliminary data.</text>
</comment>
<dbReference type="PANTHER" id="PTHR41791:SF1">
    <property type="entry name" value="SSL7039 PROTEIN"/>
    <property type="match status" value="1"/>
</dbReference>
<organism evidence="1 2">
    <name type="scientific">Noviluteimonas gilva</name>
    <dbReference type="NCBI Taxonomy" id="2682097"/>
    <lineage>
        <taxon>Bacteria</taxon>
        <taxon>Pseudomonadati</taxon>
        <taxon>Pseudomonadota</taxon>
        <taxon>Gammaproteobacteria</taxon>
        <taxon>Lysobacterales</taxon>
        <taxon>Lysobacteraceae</taxon>
        <taxon>Noviluteimonas</taxon>
    </lineage>
</organism>
<evidence type="ECO:0000313" key="1">
    <source>
        <dbReference type="EMBL" id="MUV15031.1"/>
    </source>
</evidence>
<gene>
    <name evidence="1" type="ORF">GN331_12525</name>
</gene>
<dbReference type="NCBIfam" id="TIGR02683">
    <property type="entry name" value="upstrm_HI1419"/>
    <property type="match status" value="1"/>
</dbReference>
<name>A0A7C9HUE1_9GAMM</name>
<evidence type="ECO:0000313" key="2">
    <source>
        <dbReference type="Proteomes" id="UP000479692"/>
    </source>
</evidence>
<dbReference type="Proteomes" id="UP000479692">
    <property type="component" value="Unassembled WGS sequence"/>
</dbReference>
<dbReference type="PANTHER" id="PTHR41791">
    <property type="entry name" value="SSL7039 PROTEIN"/>
    <property type="match status" value="1"/>
</dbReference>
<dbReference type="AlphaFoldDB" id="A0A7C9HUE1"/>
<protein>
    <submittedName>
        <fullName evidence="1">Type II toxin-antitoxin system RelE/ParE family toxin</fullName>
    </submittedName>
</protein>
<accession>A0A7C9HUE1</accession>
<dbReference type="InterPro" id="IPR014056">
    <property type="entry name" value="TypeIITA-like_toxin_pred"/>
</dbReference>
<proteinExistence type="predicted"/>
<keyword evidence="2" id="KW-1185">Reference proteome</keyword>
<reference evidence="1 2" key="1">
    <citation type="submission" date="2019-12" db="EMBL/GenBank/DDBJ databases">
        <authorList>
            <person name="Xu J."/>
        </authorList>
    </citation>
    <scope>NUCLEOTIDE SEQUENCE [LARGE SCALE GENOMIC DNA]</scope>
    <source>
        <strain evidence="1 2">HX-5-24</strain>
    </source>
</reference>
<dbReference type="EMBL" id="WOXT01000004">
    <property type="protein sequence ID" value="MUV15031.1"/>
    <property type="molecule type" value="Genomic_DNA"/>
</dbReference>
<dbReference type="PIRSF" id="PIRSF028744">
    <property type="entry name" value="Addict_mod_HI1419"/>
    <property type="match status" value="1"/>
</dbReference>
<sequence>MYEIRTTAVFDDWLDGLVGDRALTKVLARIANMADGNFGDCKSVGGRVLEARIHGGPGYRLYFVREGSTVTLLLLGGDKSTQSRDILRARSLAAAL</sequence>